<organism evidence="2 3">
    <name type="scientific">Micromonospora taraxaci</name>
    <dbReference type="NCBI Taxonomy" id="1316803"/>
    <lineage>
        <taxon>Bacteria</taxon>
        <taxon>Bacillati</taxon>
        <taxon>Actinomycetota</taxon>
        <taxon>Actinomycetes</taxon>
        <taxon>Micromonosporales</taxon>
        <taxon>Micromonosporaceae</taxon>
        <taxon>Micromonospora</taxon>
    </lineage>
</organism>
<evidence type="ECO:0000259" key="1">
    <source>
        <dbReference type="Pfam" id="PF13676"/>
    </source>
</evidence>
<reference evidence="2 3" key="1">
    <citation type="submission" date="2019-06" db="EMBL/GenBank/DDBJ databases">
        <title>Sequencing the genomes of 1000 actinobacteria strains.</title>
        <authorList>
            <person name="Klenk H.-P."/>
        </authorList>
    </citation>
    <scope>NUCLEOTIDE SEQUENCE [LARGE SCALE GENOMIC DNA]</scope>
    <source>
        <strain evidence="2 3">DSM 45885</strain>
    </source>
</reference>
<dbReference type="Gene3D" id="3.40.50.10140">
    <property type="entry name" value="Toll/interleukin-1 receptor homology (TIR) domain"/>
    <property type="match status" value="1"/>
</dbReference>
<dbReference type="InterPro" id="IPR000157">
    <property type="entry name" value="TIR_dom"/>
</dbReference>
<dbReference type="RefSeq" id="WP_145783445.1">
    <property type="nucleotide sequence ID" value="NZ_VIWZ01000001.1"/>
</dbReference>
<dbReference type="InterPro" id="IPR035897">
    <property type="entry name" value="Toll_tir_struct_dom_sf"/>
</dbReference>
<dbReference type="AlphaFoldDB" id="A0A561W586"/>
<evidence type="ECO:0000313" key="2">
    <source>
        <dbReference type="EMBL" id="TWG19015.1"/>
    </source>
</evidence>
<keyword evidence="3" id="KW-1185">Reference proteome</keyword>
<proteinExistence type="predicted"/>
<dbReference type="SUPFAM" id="SSF52200">
    <property type="entry name" value="Toll/Interleukin receptor TIR domain"/>
    <property type="match status" value="1"/>
</dbReference>
<dbReference type="OrthoDB" id="5182474at2"/>
<dbReference type="Pfam" id="PF13676">
    <property type="entry name" value="TIR_2"/>
    <property type="match status" value="1"/>
</dbReference>
<dbReference type="Proteomes" id="UP000317685">
    <property type="component" value="Unassembled WGS sequence"/>
</dbReference>
<sequence length="442" mass="49353">MTAPSDRLNVKVFLSHRYRSPAVNLQFFDLIDQVADVQFEVDRGLKATSTTRLERMIRDVEIFAGIYSLSDDPFERLPAADLVRATRYFKLELDMAMRYRKPSILFIDRRFGNRLHGPPGSVSLRYSAQEILSQGMETTRRHLRDEFETFCRSIANQSQKRSARDTAAVGLLVPPTGEARGATAAAVEAFNYAVEVLPWPIAIDGGFIAQLQRCDWVLADLSQPSAVAAVAFLRGHGIPILRIGPVDGPPDVATEELIYGELAPHYTKDIIRWSDPERLQVALEERIGQILSEPGLVDNRLDAQGYFQSAAKLNQLVFLSYAKEDHEYADRIGAELSSAFQEVFDYRKPAAIPHGARWLDHMLASLATAAIGVPLLSPNYVASSYCMEEGRRMMDAALSDRMRVFPVLLADSGVDLFSQLEYRRATRMSPTEIVAGIAREVA</sequence>
<evidence type="ECO:0000313" key="3">
    <source>
        <dbReference type="Proteomes" id="UP000317685"/>
    </source>
</evidence>
<feature type="domain" description="TIR" evidence="1">
    <location>
        <begin position="317"/>
        <end position="426"/>
    </location>
</feature>
<protein>
    <submittedName>
        <fullName evidence="2">TIR domain-containing protein</fullName>
    </submittedName>
</protein>
<accession>A0A561W586</accession>
<dbReference type="GO" id="GO:0007165">
    <property type="term" value="P:signal transduction"/>
    <property type="evidence" value="ECO:0007669"/>
    <property type="project" value="InterPro"/>
</dbReference>
<gene>
    <name evidence="2" type="ORF">FHU34_114390</name>
</gene>
<comment type="caution">
    <text evidence="2">The sequence shown here is derived from an EMBL/GenBank/DDBJ whole genome shotgun (WGS) entry which is preliminary data.</text>
</comment>
<name>A0A561W586_9ACTN</name>
<dbReference type="GeneID" id="300129876"/>
<dbReference type="EMBL" id="VIWZ01000001">
    <property type="protein sequence ID" value="TWG19015.1"/>
    <property type="molecule type" value="Genomic_DNA"/>
</dbReference>